<gene>
    <name evidence="1" type="ORF">F4820DRAFT_432759</name>
</gene>
<protein>
    <submittedName>
        <fullName evidence="1">Uncharacterized protein</fullName>
    </submittedName>
</protein>
<keyword evidence="2" id="KW-1185">Reference proteome</keyword>
<dbReference type="EMBL" id="MU393545">
    <property type="protein sequence ID" value="KAI4861665.1"/>
    <property type="molecule type" value="Genomic_DNA"/>
</dbReference>
<accession>A0ACB9YSC4</accession>
<evidence type="ECO:0000313" key="2">
    <source>
        <dbReference type="Proteomes" id="UP001497700"/>
    </source>
</evidence>
<name>A0ACB9YSC4_9PEZI</name>
<sequence>MGLRLGPVVQTPPSKPHRPDRSAWVRNRQTTIEEDMVYSLPGIFVVYMLLMYGKGRQSTQRRQQEEVHAQNTELGERHRVVILHGLGGIGKTQLAITYAKQYRDECSAVFWLNT</sequence>
<dbReference type="Proteomes" id="UP001497700">
    <property type="component" value="Unassembled WGS sequence"/>
</dbReference>
<evidence type="ECO:0000313" key="1">
    <source>
        <dbReference type="EMBL" id="KAI4861665.1"/>
    </source>
</evidence>
<organism evidence="1 2">
    <name type="scientific">Hypoxylon rubiginosum</name>
    <dbReference type="NCBI Taxonomy" id="110542"/>
    <lineage>
        <taxon>Eukaryota</taxon>
        <taxon>Fungi</taxon>
        <taxon>Dikarya</taxon>
        <taxon>Ascomycota</taxon>
        <taxon>Pezizomycotina</taxon>
        <taxon>Sordariomycetes</taxon>
        <taxon>Xylariomycetidae</taxon>
        <taxon>Xylariales</taxon>
        <taxon>Hypoxylaceae</taxon>
        <taxon>Hypoxylon</taxon>
    </lineage>
</organism>
<reference evidence="1 2" key="1">
    <citation type="journal article" date="2022" name="New Phytol.">
        <title>Ecological generalism drives hyperdiversity of secondary metabolite gene clusters in xylarialean endophytes.</title>
        <authorList>
            <person name="Franco M.E.E."/>
            <person name="Wisecaver J.H."/>
            <person name="Arnold A.E."/>
            <person name="Ju Y.M."/>
            <person name="Slot J.C."/>
            <person name="Ahrendt S."/>
            <person name="Moore L.P."/>
            <person name="Eastman K.E."/>
            <person name="Scott K."/>
            <person name="Konkel Z."/>
            <person name="Mondo S.J."/>
            <person name="Kuo A."/>
            <person name="Hayes R.D."/>
            <person name="Haridas S."/>
            <person name="Andreopoulos B."/>
            <person name="Riley R."/>
            <person name="LaButti K."/>
            <person name="Pangilinan J."/>
            <person name="Lipzen A."/>
            <person name="Amirebrahimi M."/>
            <person name="Yan J."/>
            <person name="Adam C."/>
            <person name="Keymanesh K."/>
            <person name="Ng V."/>
            <person name="Louie K."/>
            <person name="Northen T."/>
            <person name="Drula E."/>
            <person name="Henrissat B."/>
            <person name="Hsieh H.M."/>
            <person name="Youens-Clark K."/>
            <person name="Lutzoni F."/>
            <person name="Miadlikowska J."/>
            <person name="Eastwood D.C."/>
            <person name="Hamelin R.C."/>
            <person name="Grigoriev I.V."/>
            <person name="U'Ren J.M."/>
        </authorList>
    </citation>
    <scope>NUCLEOTIDE SEQUENCE [LARGE SCALE GENOMIC DNA]</scope>
    <source>
        <strain evidence="1 2">CBS 119005</strain>
    </source>
</reference>
<comment type="caution">
    <text evidence="1">The sequence shown here is derived from an EMBL/GenBank/DDBJ whole genome shotgun (WGS) entry which is preliminary data.</text>
</comment>
<proteinExistence type="predicted"/>